<accession>A0ABW0MC11</accession>
<reference evidence="3" key="1">
    <citation type="journal article" date="2019" name="Int. J. Syst. Evol. Microbiol.">
        <title>The Global Catalogue of Microorganisms (GCM) 10K type strain sequencing project: providing services to taxonomists for standard genome sequencing and annotation.</title>
        <authorList>
            <consortium name="The Broad Institute Genomics Platform"/>
            <consortium name="The Broad Institute Genome Sequencing Center for Infectious Disease"/>
            <person name="Wu L."/>
            <person name="Ma J."/>
        </authorList>
    </citation>
    <scope>NUCLEOTIDE SEQUENCE [LARGE SCALE GENOMIC DNA]</scope>
    <source>
        <strain evidence="3">JCM 17066</strain>
    </source>
</reference>
<evidence type="ECO:0000313" key="3">
    <source>
        <dbReference type="Proteomes" id="UP001596045"/>
    </source>
</evidence>
<sequence>MPTNHTHSHYAVLGVVILLATLFSATREEMRLKTGRVITRSENPLLFWFMIGLMAVCGLVIIYIGLHE</sequence>
<evidence type="ECO:0000256" key="1">
    <source>
        <dbReference type="SAM" id="Phobius"/>
    </source>
</evidence>
<feature type="transmembrane region" description="Helical" evidence="1">
    <location>
        <begin position="6"/>
        <end position="25"/>
    </location>
</feature>
<keyword evidence="1" id="KW-1133">Transmembrane helix</keyword>
<feature type="transmembrane region" description="Helical" evidence="1">
    <location>
        <begin position="45"/>
        <end position="66"/>
    </location>
</feature>
<evidence type="ECO:0000313" key="2">
    <source>
        <dbReference type="EMBL" id="MFC5474971.1"/>
    </source>
</evidence>
<dbReference type="EMBL" id="JBHSMT010000025">
    <property type="protein sequence ID" value="MFC5474971.1"/>
    <property type="molecule type" value="Genomic_DNA"/>
</dbReference>
<comment type="caution">
    <text evidence="2">The sequence shown here is derived from an EMBL/GenBank/DDBJ whole genome shotgun (WGS) entry which is preliminary data.</text>
</comment>
<proteinExistence type="predicted"/>
<dbReference type="RefSeq" id="WP_378998079.1">
    <property type="nucleotide sequence ID" value="NZ_JBHSMT010000025.1"/>
</dbReference>
<keyword evidence="1" id="KW-0472">Membrane</keyword>
<dbReference type="Proteomes" id="UP001596045">
    <property type="component" value="Unassembled WGS sequence"/>
</dbReference>
<organism evidence="2 3">
    <name type="scientific">Paraherbaspirillum soli</name>
    <dbReference type="NCBI Taxonomy" id="631222"/>
    <lineage>
        <taxon>Bacteria</taxon>
        <taxon>Pseudomonadati</taxon>
        <taxon>Pseudomonadota</taxon>
        <taxon>Betaproteobacteria</taxon>
        <taxon>Burkholderiales</taxon>
        <taxon>Oxalobacteraceae</taxon>
        <taxon>Paraherbaspirillum</taxon>
    </lineage>
</organism>
<name>A0ABW0MC11_9BURK</name>
<keyword evidence="1" id="KW-0812">Transmembrane</keyword>
<protein>
    <recommendedName>
        <fullName evidence="4">DUF2970 domain-containing protein</fullName>
    </recommendedName>
</protein>
<keyword evidence="3" id="KW-1185">Reference proteome</keyword>
<gene>
    <name evidence="2" type="ORF">ACFPM8_13500</name>
</gene>
<evidence type="ECO:0008006" key="4">
    <source>
        <dbReference type="Google" id="ProtNLM"/>
    </source>
</evidence>